<dbReference type="SUPFAM" id="SSF52374">
    <property type="entry name" value="Nucleotidylyl transferase"/>
    <property type="match status" value="1"/>
</dbReference>
<feature type="binding site" evidence="8">
    <location>
        <position position="275"/>
    </location>
    <ligand>
        <name>ATP</name>
        <dbReference type="ChEBI" id="CHEBI:30616"/>
    </ligand>
</feature>
<dbReference type="GO" id="GO:0005524">
    <property type="term" value="F:ATP binding"/>
    <property type="evidence" value="ECO:0007669"/>
    <property type="project" value="UniProtKB-UniRule"/>
</dbReference>
<organism evidence="11 12">
    <name type="scientific">Arachidicoccus rhizosphaerae</name>
    <dbReference type="NCBI Taxonomy" id="551991"/>
    <lineage>
        <taxon>Bacteria</taxon>
        <taxon>Pseudomonadati</taxon>
        <taxon>Bacteroidota</taxon>
        <taxon>Chitinophagia</taxon>
        <taxon>Chitinophagales</taxon>
        <taxon>Chitinophagaceae</taxon>
        <taxon>Arachidicoccus</taxon>
    </lineage>
</organism>
<dbReference type="Gene3D" id="3.40.50.620">
    <property type="entry name" value="HUPs"/>
    <property type="match status" value="1"/>
</dbReference>
<evidence type="ECO:0000313" key="12">
    <source>
        <dbReference type="Proteomes" id="UP000199041"/>
    </source>
</evidence>
<dbReference type="InterPro" id="IPR001412">
    <property type="entry name" value="aa-tRNA-synth_I_CS"/>
</dbReference>
<evidence type="ECO:0000259" key="9">
    <source>
        <dbReference type="Pfam" id="PF00749"/>
    </source>
</evidence>
<name>A0A1H3Y6H1_9BACT</name>
<evidence type="ECO:0000256" key="1">
    <source>
        <dbReference type="ARBA" id="ARBA00007894"/>
    </source>
</evidence>
<comment type="caution">
    <text evidence="8">Lacks conserved residue(s) required for the propagation of feature annotation.</text>
</comment>
<sequence length="524" mass="59745">MDNIDKMTNSSKKVRTRFAPSPTGGLHLGGVRTVLFNYLFTRQHNGEFILRIEDTDRTRFVEGAEQYIYDTLAWCGLNPDESPATGGPYGPYRQSERKAIYGQYAEQLVKDGHAYYAFDTPEELEAMRNDYKTEANPSPRYDSTLRDKMRNSLTISEQETKDLIAGGTPYVIRIKAPENETLRFTDLIRGEVEFNSSETDDKVLLKADGMPTYHLAVVVDDHLMQITHSFRGEEWLPSSPVHILLWKYLFGLENMVTWAHLPLIMKPDGNGKLSKRDGDRLGFPVFAMNWTDPRTGDFTKGYRELGFLPEAFVNMLAVLGWNDGTEQEVFSMEELLEKFSVERIHKKGAKFNYEKALWFNKEWIKKSSADKLLPHVQYYLHNAGIDTTGNNDTLLSIIDQVKDRCTLLTDFVEQTGFFFKAPTTLDLDAILKKWNEQKNSFFVELIRSYELTQDFTPENLENSFKELAAASQLKPGELMLPLRIMLVGGKFGPHVFDIASTIGAKQTVSRIKFALGQLEANNGN</sequence>
<dbReference type="InterPro" id="IPR004527">
    <property type="entry name" value="Glu-tRNA-ligase_bac/mito"/>
</dbReference>
<evidence type="ECO:0000313" key="11">
    <source>
        <dbReference type="EMBL" id="SEA06711.1"/>
    </source>
</evidence>
<comment type="catalytic activity">
    <reaction evidence="8">
        <text>tRNA(Glu) + L-glutamate + ATP = L-glutamyl-tRNA(Glu) + AMP + diphosphate</text>
        <dbReference type="Rhea" id="RHEA:23540"/>
        <dbReference type="Rhea" id="RHEA-COMP:9663"/>
        <dbReference type="Rhea" id="RHEA-COMP:9680"/>
        <dbReference type="ChEBI" id="CHEBI:29985"/>
        <dbReference type="ChEBI" id="CHEBI:30616"/>
        <dbReference type="ChEBI" id="CHEBI:33019"/>
        <dbReference type="ChEBI" id="CHEBI:78442"/>
        <dbReference type="ChEBI" id="CHEBI:78520"/>
        <dbReference type="ChEBI" id="CHEBI:456215"/>
        <dbReference type="EC" id="6.1.1.17"/>
    </reaction>
</comment>
<evidence type="ECO:0000256" key="4">
    <source>
        <dbReference type="ARBA" id="ARBA00022741"/>
    </source>
</evidence>
<dbReference type="NCBIfam" id="TIGR00464">
    <property type="entry name" value="gltX_bact"/>
    <property type="match status" value="1"/>
</dbReference>
<accession>A0A1H3Y6H1</accession>
<dbReference type="InterPro" id="IPR008925">
    <property type="entry name" value="aa_tRNA-synth_I_cd-bd_sf"/>
</dbReference>
<dbReference type="InterPro" id="IPR000924">
    <property type="entry name" value="Glu/Gln-tRNA-synth"/>
</dbReference>
<dbReference type="GO" id="GO:0006424">
    <property type="term" value="P:glutamyl-tRNA aminoacylation"/>
    <property type="evidence" value="ECO:0007669"/>
    <property type="project" value="UniProtKB-UniRule"/>
</dbReference>
<reference evidence="11 12" key="1">
    <citation type="submission" date="2016-10" db="EMBL/GenBank/DDBJ databases">
        <authorList>
            <person name="de Groot N.N."/>
        </authorList>
    </citation>
    <scope>NUCLEOTIDE SEQUENCE [LARGE SCALE GENOMIC DNA]</scope>
    <source>
        <strain evidence="11 12">Vu-144</strain>
    </source>
</reference>
<dbReference type="Gene3D" id="1.10.10.350">
    <property type="match status" value="1"/>
</dbReference>
<dbReference type="InterPro" id="IPR033910">
    <property type="entry name" value="GluRS_core"/>
</dbReference>
<evidence type="ECO:0000256" key="6">
    <source>
        <dbReference type="ARBA" id="ARBA00022917"/>
    </source>
</evidence>
<feature type="short sequence motif" description="'KMSKS' region" evidence="8">
    <location>
        <begin position="272"/>
        <end position="276"/>
    </location>
</feature>
<feature type="domain" description="Aminoacyl-tRNA synthetase class I anticodon-binding" evidence="10">
    <location>
        <begin position="372"/>
        <end position="515"/>
    </location>
</feature>
<evidence type="ECO:0000256" key="3">
    <source>
        <dbReference type="ARBA" id="ARBA00022598"/>
    </source>
</evidence>
<dbReference type="CDD" id="cd00808">
    <property type="entry name" value="GluRS_core"/>
    <property type="match status" value="1"/>
</dbReference>
<dbReference type="PRINTS" id="PR00987">
    <property type="entry name" value="TRNASYNTHGLU"/>
</dbReference>
<proteinExistence type="inferred from homology"/>
<dbReference type="SUPFAM" id="SSF48163">
    <property type="entry name" value="An anticodon-binding domain of class I aminoacyl-tRNA synthetases"/>
    <property type="match status" value="1"/>
</dbReference>
<dbReference type="InterPro" id="IPR014729">
    <property type="entry name" value="Rossmann-like_a/b/a_fold"/>
</dbReference>
<dbReference type="Proteomes" id="UP000199041">
    <property type="component" value="Unassembled WGS sequence"/>
</dbReference>
<dbReference type="Pfam" id="PF19269">
    <property type="entry name" value="Anticodon_2"/>
    <property type="match status" value="1"/>
</dbReference>
<dbReference type="AlphaFoldDB" id="A0A1H3Y6H1"/>
<evidence type="ECO:0000256" key="5">
    <source>
        <dbReference type="ARBA" id="ARBA00022840"/>
    </source>
</evidence>
<gene>
    <name evidence="8" type="primary">gltX</name>
    <name evidence="11" type="ORF">SAMN05192529_107110</name>
</gene>
<feature type="short sequence motif" description="'HIGH' region" evidence="8">
    <location>
        <begin position="20"/>
        <end position="30"/>
    </location>
</feature>
<evidence type="ECO:0000256" key="2">
    <source>
        <dbReference type="ARBA" id="ARBA00022490"/>
    </source>
</evidence>
<evidence type="ECO:0000259" key="10">
    <source>
        <dbReference type="Pfam" id="PF19269"/>
    </source>
</evidence>
<dbReference type="PANTHER" id="PTHR43311:SF2">
    <property type="entry name" value="GLUTAMATE--TRNA LIGASE, MITOCHONDRIAL-RELATED"/>
    <property type="match status" value="1"/>
</dbReference>
<keyword evidence="12" id="KW-1185">Reference proteome</keyword>
<keyword evidence="2 8" id="KW-0963">Cytoplasm</keyword>
<dbReference type="EMBL" id="FNQY01000007">
    <property type="protein sequence ID" value="SEA06711.1"/>
    <property type="molecule type" value="Genomic_DNA"/>
</dbReference>
<dbReference type="InterPro" id="IPR049940">
    <property type="entry name" value="GluQ/Sye"/>
</dbReference>
<keyword evidence="7 8" id="KW-0030">Aminoacyl-tRNA synthetase</keyword>
<evidence type="ECO:0000256" key="8">
    <source>
        <dbReference type="HAMAP-Rule" id="MF_00022"/>
    </source>
</evidence>
<dbReference type="EC" id="6.1.1.17" evidence="8"/>
<dbReference type="Pfam" id="PF00749">
    <property type="entry name" value="tRNA-synt_1c"/>
    <property type="match status" value="1"/>
</dbReference>
<dbReference type="STRING" id="551991.SAMN05192529_107110"/>
<comment type="function">
    <text evidence="8">Catalyzes the attachment of glutamate to tRNA(Glu) in a two-step reaction: glutamate is first activated by ATP to form Glu-AMP and then transferred to the acceptor end of tRNA(Glu).</text>
</comment>
<keyword evidence="6 8" id="KW-0648">Protein biosynthesis</keyword>
<dbReference type="GO" id="GO:0004818">
    <property type="term" value="F:glutamate-tRNA ligase activity"/>
    <property type="evidence" value="ECO:0007669"/>
    <property type="project" value="UniProtKB-UniRule"/>
</dbReference>
<comment type="subcellular location">
    <subcellularLocation>
        <location evidence="8">Cytoplasm</location>
    </subcellularLocation>
</comment>
<dbReference type="InterPro" id="IPR045462">
    <property type="entry name" value="aa-tRNA-synth_I_cd-bd"/>
</dbReference>
<dbReference type="PANTHER" id="PTHR43311">
    <property type="entry name" value="GLUTAMATE--TRNA LIGASE"/>
    <property type="match status" value="1"/>
</dbReference>
<dbReference type="GO" id="GO:0005829">
    <property type="term" value="C:cytosol"/>
    <property type="evidence" value="ECO:0007669"/>
    <property type="project" value="TreeGrafter"/>
</dbReference>
<dbReference type="HAMAP" id="MF_00022">
    <property type="entry name" value="Glu_tRNA_synth_type1"/>
    <property type="match status" value="1"/>
</dbReference>
<keyword evidence="4 8" id="KW-0547">Nucleotide-binding</keyword>
<evidence type="ECO:0000256" key="7">
    <source>
        <dbReference type="ARBA" id="ARBA00023146"/>
    </source>
</evidence>
<dbReference type="InterPro" id="IPR020751">
    <property type="entry name" value="aa-tRNA-synth_I_codon-bd_sub2"/>
</dbReference>
<dbReference type="InterPro" id="IPR020058">
    <property type="entry name" value="Glu/Gln-tRNA-synth_Ib_cat-dom"/>
</dbReference>
<comment type="subunit">
    <text evidence="8">Monomer.</text>
</comment>
<dbReference type="GO" id="GO:0008270">
    <property type="term" value="F:zinc ion binding"/>
    <property type="evidence" value="ECO:0007669"/>
    <property type="project" value="InterPro"/>
</dbReference>
<dbReference type="PROSITE" id="PS00178">
    <property type="entry name" value="AA_TRNA_LIGASE_I"/>
    <property type="match status" value="1"/>
</dbReference>
<keyword evidence="5 8" id="KW-0067">ATP-binding</keyword>
<dbReference type="GO" id="GO:0000049">
    <property type="term" value="F:tRNA binding"/>
    <property type="evidence" value="ECO:0007669"/>
    <property type="project" value="InterPro"/>
</dbReference>
<keyword evidence="3 8" id="KW-0436">Ligase</keyword>
<feature type="domain" description="Glutamyl/glutaminyl-tRNA synthetase class Ib catalytic" evidence="9">
    <location>
        <begin position="13"/>
        <end position="355"/>
    </location>
</feature>
<comment type="similarity">
    <text evidence="1 8">Belongs to the class-I aminoacyl-tRNA synthetase family. Glutamate--tRNA ligase type 1 subfamily.</text>
</comment>
<protein>
    <recommendedName>
        <fullName evidence="8">Glutamate--tRNA ligase</fullName>
        <ecNumber evidence="8">6.1.1.17</ecNumber>
    </recommendedName>
    <alternativeName>
        <fullName evidence="8">Glutamyl-tRNA synthetase</fullName>
        <shortName evidence="8">GluRS</shortName>
    </alternativeName>
</protein>
<dbReference type="FunFam" id="3.40.50.620:FF:000127">
    <property type="entry name" value="Glutamate--tRNA ligase"/>
    <property type="match status" value="1"/>
</dbReference>